<keyword evidence="8 13" id="KW-0406">Ion transport</keyword>
<dbReference type="OMA" id="WPEIAIF"/>
<evidence type="ECO:0000256" key="6">
    <source>
        <dbReference type="ARBA" id="ARBA00022989"/>
    </source>
</evidence>
<evidence type="ECO:0000256" key="9">
    <source>
        <dbReference type="ARBA" id="ARBA00023136"/>
    </source>
</evidence>
<keyword evidence="16" id="KW-1185">Reference proteome</keyword>
<sequence>MLADCRQMKCCERFKPHYVMLRGRCMRLDHEYQNGDGESYSRHFTFKTLDSRIISGKQRQYVVYFGDRWPEVGIFPRVYVTEGDYGVASFKLSRVNMLPRPDEALYGDIDFEEVEEFQCMPNCNRLDLAVDYTTSVIKHRFTFVLDVFYSDRGYEDYEEIAMVSLPGFISQVGGQLGLFLGVSVVSAIYLLQILSLKVHQMFIETTEQKIRAARGPQ</sequence>
<accession>A0A0N4XDS7</accession>
<keyword evidence="5 13" id="KW-0812">Transmembrane</keyword>
<organism evidence="17">
    <name type="scientific">Nippostrongylus brasiliensis</name>
    <name type="common">Rat hookworm</name>
    <dbReference type="NCBI Taxonomy" id="27835"/>
    <lineage>
        <taxon>Eukaryota</taxon>
        <taxon>Metazoa</taxon>
        <taxon>Ecdysozoa</taxon>
        <taxon>Nematoda</taxon>
        <taxon>Chromadorea</taxon>
        <taxon>Rhabditida</taxon>
        <taxon>Rhabditina</taxon>
        <taxon>Rhabditomorpha</taxon>
        <taxon>Strongyloidea</taxon>
        <taxon>Heligmosomidae</taxon>
        <taxon>Nippostrongylus</taxon>
    </lineage>
</organism>
<evidence type="ECO:0000313" key="16">
    <source>
        <dbReference type="Proteomes" id="UP000271162"/>
    </source>
</evidence>
<keyword evidence="3 13" id="KW-0813">Transport</keyword>
<dbReference type="AlphaFoldDB" id="A0A0N4XDS7"/>
<evidence type="ECO:0000256" key="10">
    <source>
        <dbReference type="ARBA" id="ARBA00023180"/>
    </source>
</evidence>
<keyword evidence="10" id="KW-0325">Glycoprotein</keyword>
<feature type="transmembrane region" description="Helical" evidence="14">
    <location>
        <begin position="172"/>
        <end position="191"/>
    </location>
</feature>
<dbReference type="GO" id="GO:0016020">
    <property type="term" value="C:membrane"/>
    <property type="evidence" value="ECO:0007669"/>
    <property type="project" value="UniProtKB-SubCell"/>
</dbReference>
<gene>
    <name evidence="15" type="ORF">NBR_LOCUS680</name>
</gene>
<comment type="similarity">
    <text evidence="2 13">Belongs to the amiloride-sensitive sodium channel (TC 1.A.6) family.</text>
</comment>
<evidence type="ECO:0000256" key="13">
    <source>
        <dbReference type="RuleBase" id="RU000679"/>
    </source>
</evidence>
<evidence type="ECO:0000256" key="1">
    <source>
        <dbReference type="ARBA" id="ARBA00004141"/>
    </source>
</evidence>
<dbReference type="InterPro" id="IPR001873">
    <property type="entry name" value="ENaC"/>
</dbReference>
<evidence type="ECO:0000256" key="5">
    <source>
        <dbReference type="ARBA" id="ARBA00022692"/>
    </source>
</evidence>
<keyword evidence="9 14" id="KW-0472">Membrane</keyword>
<dbReference type="GO" id="GO:0005272">
    <property type="term" value="F:sodium channel activity"/>
    <property type="evidence" value="ECO:0007669"/>
    <property type="project" value="UniProtKB-KW"/>
</dbReference>
<comment type="subcellular location">
    <subcellularLocation>
        <location evidence="1">Membrane</location>
        <topology evidence="1">Multi-pass membrane protein</topology>
    </subcellularLocation>
</comment>
<keyword evidence="12 13" id="KW-0407">Ion channel</keyword>
<protein>
    <submittedName>
        <fullName evidence="17">Amiloride-sensitive sodium channel</fullName>
    </submittedName>
</protein>
<proteinExistence type="inferred from homology"/>
<evidence type="ECO:0000256" key="4">
    <source>
        <dbReference type="ARBA" id="ARBA00022461"/>
    </source>
</evidence>
<keyword evidence="11 13" id="KW-0739">Sodium transport</keyword>
<evidence type="ECO:0000256" key="2">
    <source>
        <dbReference type="ARBA" id="ARBA00007193"/>
    </source>
</evidence>
<reference evidence="15 16" key="2">
    <citation type="submission" date="2018-11" db="EMBL/GenBank/DDBJ databases">
        <authorList>
            <consortium name="Pathogen Informatics"/>
        </authorList>
    </citation>
    <scope>NUCLEOTIDE SEQUENCE [LARGE SCALE GENOMIC DNA]</scope>
</reference>
<evidence type="ECO:0000313" key="15">
    <source>
        <dbReference type="EMBL" id="VDL63556.1"/>
    </source>
</evidence>
<evidence type="ECO:0000313" key="17">
    <source>
        <dbReference type="WBParaSite" id="NBR_0000067901-mRNA-1"/>
    </source>
</evidence>
<evidence type="ECO:0000256" key="11">
    <source>
        <dbReference type="ARBA" id="ARBA00023201"/>
    </source>
</evidence>
<evidence type="ECO:0000256" key="14">
    <source>
        <dbReference type="SAM" id="Phobius"/>
    </source>
</evidence>
<dbReference type="EMBL" id="UYSL01000351">
    <property type="protein sequence ID" value="VDL63556.1"/>
    <property type="molecule type" value="Genomic_DNA"/>
</dbReference>
<dbReference type="Pfam" id="PF00858">
    <property type="entry name" value="ASC"/>
    <property type="match status" value="1"/>
</dbReference>
<name>A0A0N4XDS7_NIPBR</name>
<keyword evidence="4 13" id="KW-0894">Sodium channel</keyword>
<dbReference type="Proteomes" id="UP000271162">
    <property type="component" value="Unassembled WGS sequence"/>
</dbReference>
<dbReference type="Gene3D" id="1.10.287.770">
    <property type="entry name" value="YojJ-like"/>
    <property type="match status" value="1"/>
</dbReference>
<keyword evidence="7" id="KW-0915">Sodium</keyword>
<reference evidence="17" key="1">
    <citation type="submission" date="2017-02" db="UniProtKB">
        <authorList>
            <consortium name="WormBaseParasite"/>
        </authorList>
    </citation>
    <scope>IDENTIFICATION</scope>
</reference>
<evidence type="ECO:0000256" key="12">
    <source>
        <dbReference type="ARBA" id="ARBA00023303"/>
    </source>
</evidence>
<keyword evidence="6 14" id="KW-1133">Transmembrane helix</keyword>
<dbReference type="WBParaSite" id="NBR_0000067901-mRNA-1">
    <property type="protein sequence ID" value="NBR_0000067901-mRNA-1"/>
    <property type="gene ID" value="NBR_0000067901"/>
</dbReference>
<evidence type="ECO:0000256" key="8">
    <source>
        <dbReference type="ARBA" id="ARBA00023065"/>
    </source>
</evidence>
<evidence type="ECO:0000256" key="3">
    <source>
        <dbReference type="ARBA" id="ARBA00022448"/>
    </source>
</evidence>
<evidence type="ECO:0000256" key="7">
    <source>
        <dbReference type="ARBA" id="ARBA00023053"/>
    </source>
</evidence>